<dbReference type="GO" id="GO:0005102">
    <property type="term" value="F:signaling receptor binding"/>
    <property type="evidence" value="ECO:0007669"/>
    <property type="project" value="Ensembl"/>
</dbReference>
<evidence type="ECO:0000259" key="5">
    <source>
        <dbReference type="Pfam" id="PF03024"/>
    </source>
</evidence>
<dbReference type="InterPro" id="IPR018143">
    <property type="entry name" value="Folate_rcpt-like"/>
</dbReference>
<protein>
    <submittedName>
        <fullName evidence="6">IZUMO1 receptor, JUNO</fullName>
    </submittedName>
</protein>
<dbReference type="CTD" id="390243"/>
<dbReference type="OMA" id="NAPLCQE"/>
<dbReference type="GO" id="GO:0038023">
    <property type="term" value="F:signaling receptor activity"/>
    <property type="evidence" value="ECO:0007669"/>
    <property type="project" value="Ensembl"/>
</dbReference>
<reference evidence="6" key="1">
    <citation type="submission" date="2025-08" db="UniProtKB">
        <authorList>
            <consortium name="Ensembl"/>
        </authorList>
    </citation>
    <scope>IDENTIFICATION</scope>
</reference>
<name>A0A8C5L2Y6_JACJA</name>
<dbReference type="Ensembl" id="ENSJJAT00000023431.1">
    <property type="protein sequence ID" value="ENSJJAP00000016916.1"/>
    <property type="gene ID" value="ENSJJAG00000018637.1"/>
</dbReference>
<evidence type="ECO:0000313" key="6">
    <source>
        <dbReference type="Ensembl" id="ENSJJAP00000016916.1"/>
    </source>
</evidence>
<dbReference type="PANTHER" id="PTHR10517:SF10">
    <property type="entry name" value="SPERM-EGG FUSION PROTEIN JUNO"/>
    <property type="match status" value="1"/>
</dbReference>
<dbReference type="OrthoDB" id="567542at2759"/>
<dbReference type="RefSeq" id="XP_004661935.1">
    <property type="nucleotide sequence ID" value="XM_004661878.2"/>
</dbReference>
<dbReference type="GO" id="GO:0035036">
    <property type="term" value="P:sperm-egg recognition"/>
    <property type="evidence" value="ECO:0007669"/>
    <property type="project" value="Ensembl"/>
</dbReference>
<dbReference type="GO" id="GO:0009897">
    <property type="term" value="C:external side of plasma membrane"/>
    <property type="evidence" value="ECO:0007669"/>
    <property type="project" value="TreeGrafter"/>
</dbReference>
<dbReference type="AlphaFoldDB" id="A0A8C5L2Y6"/>
<evidence type="ECO:0000256" key="4">
    <source>
        <dbReference type="SAM" id="SignalP"/>
    </source>
</evidence>
<feature type="chain" id="PRO_5034771205" evidence="4">
    <location>
        <begin position="20"/>
        <end position="242"/>
    </location>
</feature>
<keyword evidence="2 4" id="KW-0732">Signal</keyword>
<dbReference type="Proteomes" id="UP000694385">
    <property type="component" value="Unassembled WGS sequence"/>
</dbReference>
<evidence type="ECO:0000256" key="2">
    <source>
        <dbReference type="ARBA" id="ARBA00022729"/>
    </source>
</evidence>
<evidence type="ECO:0000313" key="7">
    <source>
        <dbReference type="Proteomes" id="UP000694385"/>
    </source>
</evidence>
<keyword evidence="7" id="KW-1185">Reference proteome</keyword>
<dbReference type="GeneID" id="101613355"/>
<gene>
    <name evidence="6" type="primary">Izumo1r</name>
</gene>
<dbReference type="GeneTree" id="ENSGT00950000183144"/>
<dbReference type="GO" id="GO:0007155">
    <property type="term" value="P:cell adhesion"/>
    <property type="evidence" value="ECO:0007669"/>
    <property type="project" value="Ensembl"/>
</dbReference>
<feature type="domain" description="Folate receptor-like" evidence="5">
    <location>
        <begin position="26"/>
        <end position="200"/>
    </location>
</feature>
<dbReference type="InterPro" id="IPR004269">
    <property type="entry name" value="Folate_rcpt"/>
</dbReference>
<accession>A0A8C5L2Y6</accession>
<dbReference type="Pfam" id="PF03024">
    <property type="entry name" value="Folate_rec"/>
    <property type="match status" value="1"/>
</dbReference>
<reference evidence="6" key="2">
    <citation type="submission" date="2025-09" db="UniProtKB">
        <authorList>
            <consortium name="Ensembl"/>
        </authorList>
    </citation>
    <scope>IDENTIFICATION</scope>
</reference>
<dbReference type="PANTHER" id="PTHR10517">
    <property type="entry name" value="FOLATE RECEPTOR"/>
    <property type="match status" value="1"/>
</dbReference>
<keyword evidence="3" id="KW-1015">Disulfide bond</keyword>
<dbReference type="GO" id="GO:0007342">
    <property type="term" value="P:fusion of sperm to egg plasma membrane involved in single fertilization"/>
    <property type="evidence" value="ECO:0007669"/>
    <property type="project" value="Ensembl"/>
</dbReference>
<feature type="signal peptide" evidence="4">
    <location>
        <begin position="1"/>
        <end position="19"/>
    </location>
</feature>
<proteinExistence type="inferred from homology"/>
<evidence type="ECO:0000256" key="3">
    <source>
        <dbReference type="ARBA" id="ARBA00023157"/>
    </source>
</evidence>
<sequence length="242" mass="27409">MPLWWQLLVGLSAVMPTRAGDKPLNVCMSTKHHKAEPGPEEKLYVECSPWKDNACCTASTSWEAHLTVSPLYNFSLIHCGLLTPACHQHFIQAICFYECSPNLGPWIQPGVLSGQEKISGVPLCREDCEQWWEDCHSSYTCKSNWQEGWDWSQGKNRCPAGALCQPFPHYFPTPTDLCEKIWSNSFKASLERRRSGKCLQKWFPPHQGNPNEAVARLFASPAPVHKLSCTVTAFYLCLTFLF</sequence>
<organism evidence="6 7">
    <name type="scientific">Jaculus jaculus</name>
    <name type="common">Lesser Egyptian jerboa</name>
    <dbReference type="NCBI Taxonomy" id="51337"/>
    <lineage>
        <taxon>Eukaryota</taxon>
        <taxon>Metazoa</taxon>
        <taxon>Chordata</taxon>
        <taxon>Craniata</taxon>
        <taxon>Vertebrata</taxon>
        <taxon>Euteleostomi</taxon>
        <taxon>Mammalia</taxon>
        <taxon>Eutheria</taxon>
        <taxon>Euarchontoglires</taxon>
        <taxon>Glires</taxon>
        <taxon>Rodentia</taxon>
        <taxon>Myomorpha</taxon>
        <taxon>Dipodoidea</taxon>
        <taxon>Dipodidae</taxon>
        <taxon>Dipodinae</taxon>
        <taxon>Jaculus</taxon>
    </lineage>
</organism>
<evidence type="ECO:0000256" key="1">
    <source>
        <dbReference type="ARBA" id="ARBA00007932"/>
    </source>
</evidence>
<comment type="similarity">
    <text evidence="1">Belongs to the folate receptor family.</text>
</comment>